<proteinExistence type="predicted"/>
<dbReference type="EMBL" id="CAKLBY020000222">
    <property type="protein sequence ID" value="CAK7935657.1"/>
    <property type="molecule type" value="Genomic_DNA"/>
</dbReference>
<evidence type="ECO:0008006" key="3">
    <source>
        <dbReference type="Google" id="ProtNLM"/>
    </source>
</evidence>
<comment type="caution">
    <text evidence="1">The sequence shown here is derived from an EMBL/GenBank/DDBJ whole genome shotgun (WGS) entry which is preliminary data.</text>
</comment>
<evidence type="ECO:0000313" key="2">
    <source>
        <dbReference type="Proteomes" id="UP001162060"/>
    </source>
</evidence>
<dbReference type="Proteomes" id="UP001162060">
    <property type="component" value="Unassembled WGS sequence"/>
</dbReference>
<sequence length="204" mass="22733">MDSISPCTTSWLARSLNPIGEVQIPRGTSKNDAVTMEISVYSGEGKERLSLSRWFIEFDIAIASKLLKAPQVKVNFLLHVSLGKTMKPPQEEKLVRSRFLSLRQGKVDMRNYVQMARHLASCIVTRPMDMYTQVNVFADGMREGQTRLSLERAEPATSEKSFAIALREDLRVTKAYTKPSVLAAVRSAGPEPICIDAIESSGDR</sequence>
<reference evidence="1" key="1">
    <citation type="submission" date="2024-01" db="EMBL/GenBank/DDBJ databases">
        <authorList>
            <person name="Webb A."/>
        </authorList>
    </citation>
    <scope>NUCLEOTIDE SEQUENCE</scope>
    <source>
        <strain evidence="1">Pm1</strain>
    </source>
</reference>
<name>A0AAV1UPR1_9STRA</name>
<organism evidence="1 2">
    <name type="scientific">Peronospora matthiolae</name>
    <dbReference type="NCBI Taxonomy" id="2874970"/>
    <lineage>
        <taxon>Eukaryota</taxon>
        <taxon>Sar</taxon>
        <taxon>Stramenopiles</taxon>
        <taxon>Oomycota</taxon>
        <taxon>Peronosporomycetes</taxon>
        <taxon>Peronosporales</taxon>
        <taxon>Peronosporaceae</taxon>
        <taxon>Peronospora</taxon>
    </lineage>
</organism>
<accession>A0AAV1UPR1</accession>
<dbReference type="AlphaFoldDB" id="A0AAV1UPR1"/>
<gene>
    <name evidence="1" type="ORF">PM001_LOCUS20807</name>
</gene>
<protein>
    <recommendedName>
        <fullName evidence="3">Retrotransposon gag domain-containing protein</fullName>
    </recommendedName>
</protein>
<evidence type="ECO:0000313" key="1">
    <source>
        <dbReference type="EMBL" id="CAK7935657.1"/>
    </source>
</evidence>